<feature type="binding site" evidence="8">
    <location>
        <begin position="222"/>
        <end position="223"/>
    </location>
    <ligand>
        <name>substrate</name>
    </ligand>
</feature>
<dbReference type="Gene3D" id="3.10.310.10">
    <property type="entry name" value="Diaminopimelate Epimerase, Chain A, domain 1"/>
    <property type="match status" value="2"/>
</dbReference>
<feature type="binding site" evidence="8">
    <location>
        <begin position="86"/>
        <end position="87"/>
    </location>
    <ligand>
        <name>substrate</name>
    </ligand>
</feature>
<comment type="subcellular location">
    <subcellularLocation>
        <location evidence="8">Cytoplasm</location>
    </subcellularLocation>
</comment>
<comment type="pathway">
    <text evidence="1 8">Amino-acid biosynthesis; L-lysine biosynthesis via DAP pathway; DL-2,6-diaminopimelate from LL-2,6-diaminopimelate: step 1/1.</text>
</comment>
<comment type="function">
    <text evidence="8">Catalyzes the stereoinversion of LL-2,6-diaminopimelate (L,L-DAP) to meso-diaminopimelate (meso-DAP), a precursor of L-lysine and an essential component of the bacterial peptidoglycan.</text>
</comment>
<dbReference type="PROSITE" id="PS01326">
    <property type="entry name" value="DAP_EPIMERASE"/>
    <property type="match status" value="1"/>
</dbReference>
<evidence type="ECO:0000256" key="7">
    <source>
        <dbReference type="ARBA" id="ARBA00051712"/>
    </source>
</evidence>
<feature type="site" description="Could be important to modulate the pK values of the two catalytic cysteine residues" evidence="8">
    <location>
        <position position="212"/>
    </location>
</feature>
<dbReference type="PANTHER" id="PTHR31689">
    <property type="entry name" value="DIAMINOPIMELATE EPIMERASE, CHLOROPLASTIC"/>
    <property type="match status" value="1"/>
</dbReference>
<dbReference type="Proteomes" id="UP001596200">
    <property type="component" value="Unassembled WGS sequence"/>
</dbReference>
<proteinExistence type="inferred from homology"/>
<evidence type="ECO:0000256" key="4">
    <source>
        <dbReference type="ARBA" id="ARBA00022605"/>
    </source>
</evidence>
<evidence type="ECO:0000256" key="1">
    <source>
        <dbReference type="ARBA" id="ARBA00005196"/>
    </source>
</evidence>
<keyword evidence="4 8" id="KW-0028">Amino-acid biosynthesis</keyword>
<evidence type="ECO:0000256" key="9">
    <source>
        <dbReference type="PROSITE-ProRule" id="PRU10125"/>
    </source>
</evidence>
<comment type="caution">
    <text evidence="8">Lacks conserved residue(s) required for the propagation of feature annotation.</text>
</comment>
<evidence type="ECO:0000256" key="5">
    <source>
        <dbReference type="ARBA" id="ARBA00023154"/>
    </source>
</evidence>
<feature type="active site" description="Proton donor" evidence="8">
    <location>
        <position position="85"/>
    </location>
</feature>
<feature type="binding site" evidence="8">
    <location>
        <position position="163"/>
    </location>
    <ligand>
        <name>substrate</name>
    </ligand>
</feature>
<dbReference type="HAMAP" id="MF_00197">
    <property type="entry name" value="DAP_epimerase"/>
    <property type="match status" value="1"/>
</dbReference>
<feature type="binding site" evidence="8">
    <location>
        <position position="76"/>
    </location>
    <ligand>
        <name>substrate</name>
    </ligand>
</feature>
<feature type="binding site" evidence="8">
    <location>
        <begin position="212"/>
        <end position="213"/>
    </location>
    <ligand>
        <name>substrate</name>
    </ligand>
</feature>
<feature type="binding site" evidence="8">
    <location>
        <position position="15"/>
    </location>
    <ligand>
        <name>substrate</name>
    </ligand>
</feature>
<feature type="active site" description="Proton acceptor" evidence="8">
    <location>
        <position position="221"/>
    </location>
</feature>
<dbReference type="EMBL" id="JBHSPU010000020">
    <property type="protein sequence ID" value="MFC5916149.1"/>
    <property type="molecule type" value="Genomic_DNA"/>
</dbReference>
<dbReference type="EC" id="5.1.1.7" evidence="3 8"/>
<dbReference type="InterPro" id="IPR018510">
    <property type="entry name" value="DAP_epimerase_AS"/>
</dbReference>
<gene>
    <name evidence="8 10" type="primary">dapF</name>
    <name evidence="10" type="ORF">ACFP1B_22390</name>
</gene>
<comment type="catalytic activity">
    <reaction evidence="7 8">
        <text>(2S,6S)-2,6-diaminopimelate = meso-2,6-diaminopimelate</text>
        <dbReference type="Rhea" id="RHEA:15393"/>
        <dbReference type="ChEBI" id="CHEBI:57609"/>
        <dbReference type="ChEBI" id="CHEBI:57791"/>
        <dbReference type="EC" id="5.1.1.7"/>
    </reaction>
</comment>
<feature type="active site" evidence="9">
    <location>
        <position position="85"/>
    </location>
</feature>
<reference evidence="11" key="1">
    <citation type="journal article" date="2019" name="Int. J. Syst. Evol. Microbiol.">
        <title>The Global Catalogue of Microorganisms (GCM) 10K type strain sequencing project: providing services to taxonomists for standard genome sequencing and annotation.</title>
        <authorList>
            <consortium name="The Broad Institute Genomics Platform"/>
            <consortium name="The Broad Institute Genome Sequencing Center for Infectious Disease"/>
            <person name="Wu L."/>
            <person name="Ma J."/>
        </authorList>
    </citation>
    <scope>NUCLEOTIDE SEQUENCE [LARGE SCALE GENOMIC DNA]</scope>
    <source>
        <strain evidence="11">JCM 4147</strain>
    </source>
</reference>
<evidence type="ECO:0000313" key="10">
    <source>
        <dbReference type="EMBL" id="MFC5916149.1"/>
    </source>
</evidence>
<dbReference type="PANTHER" id="PTHR31689:SF0">
    <property type="entry name" value="DIAMINOPIMELATE EPIMERASE"/>
    <property type="match status" value="1"/>
</dbReference>
<feature type="site" description="Could be important to modulate the pK values of the two catalytic cysteine residues" evidence="8">
    <location>
        <position position="165"/>
    </location>
</feature>
<evidence type="ECO:0000256" key="8">
    <source>
        <dbReference type="HAMAP-Rule" id="MF_00197"/>
    </source>
</evidence>
<sequence length="298" mass="31254">MTPRIPFTKGNGAGNDFLVLHDPENRTALTPSAVSHLCDRRVGIGADGLLRAVLCARLPEAHRYAGRATWFMDYRNPDGSLGAMCGNGIRVLARHLVHHHYSRPGRLTLATRAGLRTVDIADSGSSGDVTVRMGQPRLPLPVGALTVTAGQRSWLARYVDVGNPHAVVFVDDLDHPGPLASPPTVTPAPPQGITVEFVRVLTPGHLSLRVHERGVGETPACGTGACAAAAAAHRANICPPDGMYRVDAPGGTLHVRVLPDGTQTLTGPAELTVSGLLTPSTLHSELAAPRPGTEPCGL</sequence>
<comment type="subunit">
    <text evidence="8">Homodimer.</text>
</comment>
<evidence type="ECO:0000256" key="6">
    <source>
        <dbReference type="ARBA" id="ARBA00023235"/>
    </source>
</evidence>
<dbReference type="GO" id="GO:0008837">
    <property type="term" value="F:diaminopimelate epimerase activity"/>
    <property type="evidence" value="ECO:0007669"/>
    <property type="project" value="UniProtKB-EC"/>
</dbReference>
<keyword evidence="6 8" id="KW-0413">Isomerase</keyword>
<dbReference type="NCBIfam" id="TIGR00652">
    <property type="entry name" value="DapF"/>
    <property type="match status" value="1"/>
</dbReference>
<dbReference type="RefSeq" id="WP_344507228.1">
    <property type="nucleotide sequence ID" value="NZ_BAAATU010000001.1"/>
</dbReference>
<keyword evidence="5 8" id="KW-0457">Lysine biosynthesis</keyword>
<dbReference type="Pfam" id="PF01678">
    <property type="entry name" value="DAP_epimerase"/>
    <property type="match status" value="2"/>
</dbReference>
<protein>
    <recommendedName>
        <fullName evidence="3 8">Diaminopimelate epimerase</fullName>
        <shortName evidence="8">DAP epimerase</shortName>
        <ecNumber evidence="3 8">5.1.1.7</ecNumber>
    </recommendedName>
    <alternativeName>
        <fullName evidence="8">PLP-independent amino acid racemase</fullName>
    </alternativeName>
</protein>
<organism evidence="10 11">
    <name type="scientific">Streptomyces pulveraceus</name>
    <dbReference type="NCBI Taxonomy" id="68258"/>
    <lineage>
        <taxon>Bacteria</taxon>
        <taxon>Bacillati</taxon>
        <taxon>Actinomycetota</taxon>
        <taxon>Actinomycetes</taxon>
        <taxon>Kitasatosporales</taxon>
        <taxon>Streptomycetaceae</taxon>
        <taxon>Streptomyces</taxon>
    </lineage>
</organism>
<accession>A0ABW1GMS7</accession>
<keyword evidence="11" id="KW-1185">Reference proteome</keyword>
<evidence type="ECO:0000256" key="2">
    <source>
        <dbReference type="ARBA" id="ARBA00010219"/>
    </source>
</evidence>
<name>A0ABW1GMS7_9ACTN</name>
<keyword evidence="8" id="KW-0963">Cytoplasm</keyword>
<evidence type="ECO:0000313" key="11">
    <source>
        <dbReference type="Proteomes" id="UP001596200"/>
    </source>
</evidence>
<dbReference type="SUPFAM" id="SSF54506">
    <property type="entry name" value="Diaminopimelate epimerase-like"/>
    <property type="match status" value="2"/>
</dbReference>
<comment type="similarity">
    <text evidence="2 8">Belongs to the diaminopimelate epimerase family.</text>
</comment>
<comment type="caution">
    <text evidence="10">The sequence shown here is derived from an EMBL/GenBank/DDBJ whole genome shotgun (WGS) entry which is preliminary data.</text>
</comment>
<evidence type="ECO:0000256" key="3">
    <source>
        <dbReference type="ARBA" id="ARBA00013080"/>
    </source>
</evidence>
<dbReference type="InterPro" id="IPR001653">
    <property type="entry name" value="DAP_epimerase_DapF"/>
</dbReference>